<gene>
    <name evidence="1" type="ORF">METZ01_LOCUS247099</name>
</gene>
<organism evidence="1">
    <name type="scientific">marine metagenome</name>
    <dbReference type="NCBI Taxonomy" id="408172"/>
    <lineage>
        <taxon>unclassified sequences</taxon>
        <taxon>metagenomes</taxon>
        <taxon>ecological metagenomes</taxon>
    </lineage>
</organism>
<proteinExistence type="predicted"/>
<dbReference type="PANTHER" id="PTHR11012:SF30">
    <property type="entry name" value="PROTEIN KINASE-LIKE DOMAIN-CONTAINING"/>
    <property type="match status" value="1"/>
</dbReference>
<dbReference type="Pfam" id="PF02958">
    <property type="entry name" value="EcKL"/>
    <property type="match status" value="1"/>
</dbReference>
<sequence>MAALARMHAHYWQSADIKNKPWLYDFSQWAQIYPASIESGWPLFERDFGYLISDHLKPVFPPGNAAAAQLFNYLSTDRPVTLIHGDARMENLCFDPVSGKARYYDWQLVSSGPAAYDVMYFIASGLEPEEILARGDELIQHYHKALLASGVTDYGLTDLKQDMELTTCLLFGFTSMVGNIMADPGEAERAVVEATFPRYQAMMELFNVRDIVPELHRRLG</sequence>
<evidence type="ECO:0008006" key="2">
    <source>
        <dbReference type="Google" id="ProtNLM"/>
    </source>
</evidence>
<dbReference type="AlphaFoldDB" id="A0A382I4B8"/>
<dbReference type="SUPFAM" id="SSF56112">
    <property type="entry name" value="Protein kinase-like (PK-like)"/>
    <property type="match status" value="1"/>
</dbReference>
<dbReference type="PANTHER" id="PTHR11012">
    <property type="entry name" value="PROTEIN KINASE-LIKE DOMAIN-CONTAINING"/>
    <property type="match status" value="1"/>
</dbReference>
<dbReference type="Gene3D" id="3.90.1200.10">
    <property type="match status" value="1"/>
</dbReference>
<accession>A0A382I4B8</accession>
<dbReference type="InterPro" id="IPR004119">
    <property type="entry name" value="EcKL"/>
</dbReference>
<name>A0A382I4B8_9ZZZZ</name>
<dbReference type="EMBL" id="UINC01065018">
    <property type="protein sequence ID" value="SVB94245.1"/>
    <property type="molecule type" value="Genomic_DNA"/>
</dbReference>
<protein>
    <recommendedName>
        <fullName evidence="2">CHK kinase-like domain-containing protein</fullName>
    </recommendedName>
</protein>
<dbReference type="InterPro" id="IPR011009">
    <property type="entry name" value="Kinase-like_dom_sf"/>
</dbReference>
<evidence type="ECO:0000313" key="1">
    <source>
        <dbReference type="EMBL" id="SVB94245.1"/>
    </source>
</evidence>
<reference evidence="1" key="1">
    <citation type="submission" date="2018-05" db="EMBL/GenBank/DDBJ databases">
        <authorList>
            <person name="Lanie J.A."/>
            <person name="Ng W.-L."/>
            <person name="Kazmierczak K.M."/>
            <person name="Andrzejewski T.M."/>
            <person name="Davidsen T.M."/>
            <person name="Wayne K.J."/>
            <person name="Tettelin H."/>
            <person name="Glass J.I."/>
            <person name="Rusch D."/>
            <person name="Podicherti R."/>
            <person name="Tsui H.-C.T."/>
            <person name="Winkler M.E."/>
        </authorList>
    </citation>
    <scope>NUCLEOTIDE SEQUENCE</scope>
</reference>